<name>A0AAV4N1F9_CAEEX</name>
<gene>
    <name evidence="1" type="ORF">CEXT_815361</name>
</gene>
<proteinExistence type="predicted"/>
<evidence type="ECO:0000313" key="2">
    <source>
        <dbReference type="Proteomes" id="UP001054945"/>
    </source>
</evidence>
<dbReference type="AlphaFoldDB" id="A0AAV4N1F9"/>
<keyword evidence="2" id="KW-1185">Reference proteome</keyword>
<dbReference type="Proteomes" id="UP001054945">
    <property type="component" value="Unassembled WGS sequence"/>
</dbReference>
<accession>A0AAV4N1F9</accession>
<protein>
    <submittedName>
        <fullName evidence="1">Uncharacterized protein</fullName>
    </submittedName>
</protein>
<organism evidence="1 2">
    <name type="scientific">Caerostris extrusa</name>
    <name type="common">Bark spider</name>
    <name type="synonym">Caerostris bankana</name>
    <dbReference type="NCBI Taxonomy" id="172846"/>
    <lineage>
        <taxon>Eukaryota</taxon>
        <taxon>Metazoa</taxon>
        <taxon>Ecdysozoa</taxon>
        <taxon>Arthropoda</taxon>
        <taxon>Chelicerata</taxon>
        <taxon>Arachnida</taxon>
        <taxon>Araneae</taxon>
        <taxon>Araneomorphae</taxon>
        <taxon>Entelegynae</taxon>
        <taxon>Araneoidea</taxon>
        <taxon>Araneidae</taxon>
        <taxon>Caerostris</taxon>
    </lineage>
</organism>
<comment type="caution">
    <text evidence="1">The sequence shown here is derived from an EMBL/GenBank/DDBJ whole genome shotgun (WGS) entry which is preliminary data.</text>
</comment>
<dbReference type="EMBL" id="BPLR01020303">
    <property type="protein sequence ID" value="GIX77159.1"/>
    <property type="molecule type" value="Genomic_DNA"/>
</dbReference>
<reference evidence="1 2" key="1">
    <citation type="submission" date="2021-06" db="EMBL/GenBank/DDBJ databases">
        <title>Caerostris extrusa draft genome.</title>
        <authorList>
            <person name="Kono N."/>
            <person name="Arakawa K."/>
        </authorList>
    </citation>
    <scope>NUCLEOTIDE SEQUENCE [LARGE SCALE GENOMIC DNA]</scope>
</reference>
<sequence length="183" mass="20591">MDYCRGVISEPDLICKIESEIKQELADQRSFWWHAGSVNELLLITIGEYAGKLDCWNNCWRAAEDEVRLSGTATGLDPASQTAGAPDKLHFNWEILVIRTKGALSDHHLFLKTLAVVTDGKHPIDRANVTGEVLRNSNVTTVREIRQDFWNEIASQQHFENRRNVIDSAQLSAKLQMGCPLSC</sequence>
<evidence type="ECO:0000313" key="1">
    <source>
        <dbReference type="EMBL" id="GIX77159.1"/>
    </source>
</evidence>